<organism evidence="15 16">
    <name type="scientific">Crotalus adamanteus</name>
    <name type="common">Eastern diamondback rattlesnake</name>
    <dbReference type="NCBI Taxonomy" id="8729"/>
    <lineage>
        <taxon>Eukaryota</taxon>
        <taxon>Metazoa</taxon>
        <taxon>Chordata</taxon>
        <taxon>Craniata</taxon>
        <taxon>Vertebrata</taxon>
        <taxon>Euteleostomi</taxon>
        <taxon>Lepidosauria</taxon>
        <taxon>Squamata</taxon>
        <taxon>Bifurcata</taxon>
        <taxon>Unidentata</taxon>
        <taxon>Episquamata</taxon>
        <taxon>Toxicofera</taxon>
        <taxon>Serpentes</taxon>
        <taxon>Colubroidea</taxon>
        <taxon>Viperidae</taxon>
        <taxon>Crotalinae</taxon>
        <taxon>Crotalus</taxon>
    </lineage>
</organism>
<dbReference type="GO" id="GO:0005886">
    <property type="term" value="C:plasma membrane"/>
    <property type="evidence" value="ECO:0007669"/>
    <property type="project" value="UniProtKB-SubCell"/>
</dbReference>
<comment type="subcellular location">
    <subcellularLocation>
        <location evidence="1">Cell membrane</location>
        <topology evidence="1">Multi-pass membrane protein</topology>
    </subcellularLocation>
</comment>
<evidence type="ECO:0000256" key="7">
    <source>
        <dbReference type="ARBA" id="ARBA00023040"/>
    </source>
</evidence>
<feature type="signal peptide" evidence="13">
    <location>
        <begin position="1"/>
        <end position="16"/>
    </location>
</feature>
<keyword evidence="7" id="KW-0297">G-protein coupled receptor</keyword>
<keyword evidence="5 13" id="KW-0732">Signal</keyword>
<dbReference type="InterPro" id="IPR000068">
    <property type="entry name" value="GPCR_3_Ca_sens_rcpt-rel"/>
</dbReference>
<evidence type="ECO:0000256" key="4">
    <source>
        <dbReference type="ARBA" id="ARBA00022692"/>
    </source>
</evidence>
<dbReference type="Pfam" id="PF07562">
    <property type="entry name" value="NCD3G"/>
    <property type="match status" value="1"/>
</dbReference>
<keyword evidence="6 12" id="KW-1133">Transmembrane helix</keyword>
<evidence type="ECO:0000313" key="16">
    <source>
        <dbReference type="Proteomes" id="UP001474421"/>
    </source>
</evidence>
<evidence type="ECO:0000256" key="11">
    <source>
        <dbReference type="ARBA" id="ARBA00023224"/>
    </source>
</evidence>
<evidence type="ECO:0000256" key="10">
    <source>
        <dbReference type="ARBA" id="ARBA00023180"/>
    </source>
</evidence>
<dbReference type="GO" id="GO:0004930">
    <property type="term" value="F:G protein-coupled receptor activity"/>
    <property type="evidence" value="ECO:0007669"/>
    <property type="project" value="UniProtKB-KW"/>
</dbReference>
<feature type="transmembrane region" description="Helical" evidence="12">
    <location>
        <begin position="801"/>
        <end position="821"/>
    </location>
</feature>
<dbReference type="FunFam" id="2.10.50.30:FF:000002">
    <property type="entry name" value="Vomeronasal 2 receptor, h1"/>
    <property type="match status" value="1"/>
</dbReference>
<dbReference type="Gene3D" id="2.10.50.30">
    <property type="entry name" value="GPCR, family 3, nine cysteines domain"/>
    <property type="match status" value="1"/>
</dbReference>
<gene>
    <name evidence="15" type="ORF">NXF25_021457</name>
</gene>
<feature type="transmembrane region" description="Helical" evidence="12">
    <location>
        <begin position="647"/>
        <end position="665"/>
    </location>
</feature>
<evidence type="ECO:0000313" key="15">
    <source>
        <dbReference type="EMBL" id="KAK9398096.1"/>
    </source>
</evidence>
<dbReference type="AlphaFoldDB" id="A0AAW1B8I0"/>
<keyword evidence="9 15" id="KW-0675">Receptor</keyword>
<feature type="transmembrane region" description="Helical" evidence="12">
    <location>
        <begin position="766"/>
        <end position="789"/>
    </location>
</feature>
<evidence type="ECO:0000256" key="12">
    <source>
        <dbReference type="SAM" id="Phobius"/>
    </source>
</evidence>
<dbReference type="PROSITE" id="PS00981">
    <property type="entry name" value="G_PROTEIN_RECEP_F3_3"/>
    <property type="match status" value="1"/>
</dbReference>
<feature type="transmembrane region" description="Helical" evidence="12">
    <location>
        <begin position="827"/>
        <end position="849"/>
    </location>
</feature>
<dbReference type="SUPFAM" id="SSF53822">
    <property type="entry name" value="Periplasmic binding protein-like I"/>
    <property type="match status" value="1"/>
</dbReference>
<dbReference type="CDD" id="cd15283">
    <property type="entry name" value="7tmC_V2R_pheromone"/>
    <property type="match status" value="1"/>
</dbReference>
<feature type="chain" id="PRO_5043844595" evidence="13">
    <location>
        <begin position="17"/>
        <end position="881"/>
    </location>
</feature>
<keyword evidence="10" id="KW-0325">Glycoprotein</keyword>
<reference evidence="15 16" key="1">
    <citation type="journal article" date="2024" name="Proc. Natl. Acad. Sci. U.S.A.">
        <title>The genetic regulatory architecture and epigenomic basis for age-related changes in rattlesnake venom.</title>
        <authorList>
            <person name="Hogan M.P."/>
            <person name="Holding M.L."/>
            <person name="Nystrom G.S."/>
            <person name="Colston T.J."/>
            <person name="Bartlett D.A."/>
            <person name="Mason A.J."/>
            <person name="Ellsworth S.A."/>
            <person name="Rautsaw R.M."/>
            <person name="Lawrence K.C."/>
            <person name="Strickland J.L."/>
            <person name="He B."/>
            <person name="Fraser P."/>
            <person name="Margres M.J."/>
            <person name="Gilbert D.M."/>
            <person name="Gibbs H.L."/>
            <person name="Parkinson C.L."/>
            <person name="Rokyta D.R."/>
        </authorList>
    </citation>
    <scope>NUCLEOTIDE SEQUENCE [LARGE SCALE GENOMIC DNA]</scope>
    <source>
        <strain evidence="15">DRR0105</strain>
    </source>
</reference>
<evidence type="ECO:0000259" key="14">
    <source>
        <dbReference type="PROSITE" id="PS50259"/>
    </source>
</evidence>
<dbReference type="PRINTS" id="PR00248">
    <property type="entry name" value="GPCRMGR"/>
</dbReference>
<dbReference type="Gene3D" id="3.40.50.2300">
    <property type="match status" value="2"/>
</dbReference>
<evidence type="ECO:0000256" key="6">
    <source>
        <dbReference type="ARBA" id="ARBA00022989"/>
    </source>
</evidence>
<dbReference type="EMBL" id="JAOTOJ010000008">
    <property type="protein sequence ID" value="KAK9398096.1"/>
    <property type="molecule type" value="Genomic_DNA"/>
</dbReference>
<dbReference type="InterPro" id="IPR011500">
    <property type="entry name" value="GPCR_3_9-Cys_dom"/>
</dbReference>
<dbReference type="InterPro" id="IPR017978">
    <property type="entry name" value="GPCR_3_C"/>
</dbReference>
<keyword evidence="16" id="KW-1185">Reference proteome</keyword>
<keyword evidence="11" id="KW-0807">Transducer</keyword>
<keyword evidence="3" id="KW-1003">Cell membrane</keyword>
<evidence type="ECO:0000256" key="8">
    <source>
        <dbReference type="ARBA" id="ARBA00023136"/>
    </source>
</evidence>
<keyword evidence="8 12" id="KW-0472">Membrane</keyword>
<dbReference type="PANTHER" id="PTHR24061">
    <property type="entry name" value="CALCIUM-SENSING RECEPTOR-RELATED"/>
    <property type="match status" value="1"/>
</dbReference>
<dbReference type="Proteomes" id="UP001474421">
    <property type="component" value="Unassembled WGS sequence"/>
</dbReference>
<dbReference type="FunFam" id="3.40.50.2300:FF:000024">
    <property type="entry name" value="Vomeronasal 2, receptor 73"/>
    <property type="match status" value="1"/>
</dbReference>
<comment type="caution">
    <text evidence="15">The sequence shown here is derived from an EMBL/GenBank/DDBJ whole genome shotgun (WGS) entry which is preliminary data.</text>
</comment>
<dbReference type="InterPro" id="IPR017979">
    <property type="entry name" value="GPCR_3_CS"/>
</dbReference>
<proteinExistence type="inferred from homology"/>
<feature type="transmembrane region" description="Helical" evidence="12">
    <location>
        <begin position="722"/>
        <end position="740"/>
    </location>
</feature>
<dbReference type="PANTHER" id="PTHR24061:SF599">
    <property type="entry name" value="G-PROTEIN COUPLED RECEPTORS FAMILY 3 PROFILE DOMAIN-CONTAINING PROTEIN"/>
    <property type="match status" value="1"/>
</dbReference>
<dbReference type="PROSITE" id="PS50259">
    <property type="entry name" value="G_PROTEIN_RECEP_F3_4"/>
    <property type="match status" value="1"/>
</dbReference>
<protein>
    <submittedName>
        <fullName evidence="15">Type-2 vomeronasal receptor</fullName>
    </submittedName>
</protein>
<keyword evidence="4 12" id="KW-0812">Transmembrane</keyword>
<dbReference type="InterPro" id="IPR001828">
    <property type="entry name" value="ANF_lig-bd_rcpt"/>
</dbReference>
<name>A0AAW1B8I0_CROAD</name>
<dbReference type="Pfam" id="PF01094">
    <property type="entry name" value="ANF_receptor"/>
    <property type="match status" value="1"/>
</dbReference>
<dbReference type="InterPro" id="IPR028082">
    <property type="entry name" value="Peripla_BP_I"/>
</dbReference>
<evidence type="ECO:0000256" key="9">
    <source>
        <dbReference type="ARBA" id="ARBA00023170"/>
    </source>
</evidence>
<dbReference type="Pfam" id="PF00003">
    <property type="entry name" value="7tm_3"/>
    <property type="match status" value="1"/>
</dbReference>
<dbReference type="InterPro" id="IPR004073">
    <property type="entry name" value="GPCR_3_vmron_rcpt_2"/>
</dbReference>
<dbReference type="InterPro" id="IPR000337">
    <property type="entry name" value="GPCR_3"/>
</dbReference>
<comment type="similarity">
    <text evidence="2">Belongs to the G-protein coupled receptor 3 family.</text>
</comment>
<evidence type="ECO:0000256" key="5">
    <source>
        <dbReference type="ARBA" id="ARBA00022729"/>
    </source>
</evidence>
<evidence type="ECO:0000256" key="13">
    <source>
        <dbReference type="SAM" id="SignalP"/>
    </source>
</evidence>
<feature type="transmembrane region" description="Helical" evidence="12">
    <location>
        <begin position="677"/>
        <end position="701"/>
    </location>
</feature>
<accession>A0AAW1B8I0</accession>
<evidence type="ECO:0000256" key="1">
    <source>
        <dbReference type="ARBA" id="ARBA00004651"/>
    </source>
</evidence>
<sequence>MVKFLALFLFLSLEECERVTTKCAQTQFFTVPHDWYQPGTLLIGGMASQVIYVFNEVSFKNIPSQDIGFDFPVMLTKFYQNSLALAFAVNTIIKSPTILPNITVGFHIYDTYYDQRMTYYNLLNLLFKLHHFLPNYACGLPKKLIAVVGGLASDTSFHMADVLGLYKIPQLTYGSFAPEDTVKPKDPIFYLMVPNDENQYMGIIRLLLHFGWTWVGLFTGDDDSGKYFLQSMEALFSQYRICLAFVQVFPRQGRVLSNEDMGTFGNLQVSVMDQRARAFIIYGDTMNLMWLITYNTLLVSDHAYFGKVWIMTAQMEFAVTGVTRRMDFQMFQGAISFAIHSKQPQEFQMYLQKKNPYKPEGDGFVQLFWEQVFECSFANSGEPLEQDELCTGKENLAKRPQSVFEVRMNGHSYSIYNAVYAVAHALHAMHSSKTKYRVRMWEQRSEFEDMQPWQLHAFLQGISFNNSAGENINFNGKREIVAGFDIMHMILFANNSFRKVKIGWLEPMAFEREQFFIDDEIIEWPSSFNQVCPISVCSDSCPPGFQKQKKEGQKFCCYDCSPCPEGKISNKTDTDECMQCQDDQYRSQSNDSCFPKIITFLSYEEPLGMGLVSIVLCFSLVTVLVFITFIKHSDTAIVKANNRELTYILLSSLLLCFLCSLLFLGHPQKVTCLIRHVAFGIIFTVAVSCVLAKTSTVVLAFMATKPGSNVRRWVGKRLANTIVLSCSLIQAGICTAWLAIAPPYPRLDTKFLPSKIIAECNEGSTFMFYFVLGYMGLLSIISFIVAFLSRNLPDAFNEAKFITFSMLMFCSVWLTFIPTYLSAKGKYVVGVEIFSILASGAALLACIFFPKVYIIWLRPELNNKEGLIRTKNKSVKLHALI</sequence>
<feature type="transmembrane region" description="Helical" evidence="12">
    <location>
        <begin position="607"/>
        <end position="627"/>
    </location>
</feature>
<dbReference type="InterPro" id="IPR038550">
    <property type="entry name" value="GPCR_3_9-Cys_sf"/>
</dbReference>
<feature type="domain" description="G-protein coupled receptors family 3 profile" evidence="14">
    <location>
        <begin position="607"/>
        <end position="871"/>
    </location>
</feature>
<evidence type="ECO:0000256" key="2">
    <source>
        <dbReference type="ARBA" id="ARBA00007242"/>
    </source>
</evidence>
<evidence type="ECO:0000256" key="3">
    <source>
        <dbReference type="ARBA" id="ARBA00022475"/>
    </source>
</evidence>
<dbReference type="PRINTS" id="PR01535">
    <property type="entry name" value="VOMERONASL2R"/>
</dbReference>